<evidence type="ECO:0000256" key="2">
    <source>
        <dbReference type="ARBA" id="ARBA00022723"/>
    </source>
</evidence>
<dbReference type="InterPro" id="IPR006913">
    <property type="entry name" value="CENP-V/GFA"/>
</dbReference>
<proteinExistence type="inferred from homology"/>
<keyword evidence="4" id="KW-0456">Lyase</keyword>
<dbReference type="PANTHER" id="PTHR33337">
    <property type="entry name" value="GFA DOMAIN-CONTAINING PROTEIN"/>
    <property type="match status" value="1"/>
</dbReference>
<evidence type="ECO:0000256" key="3">
    <source>
        <dbReference type="ARBA" id="ARBA00022833"/>
    </source>
</evidence>
<dbReference type="SUPFAM" id="SSF51316">
    <property type="entry name" value="Mss4-like"/>
    <property type="match status" value="1"/>
</dbReference>
<evidence type="ECO:0000256" key="1">
    <source>
        <dbReference type="ARBA" id="ARBA00005495"/>
    </source>
</evidence>
<sequence>MHRETCGSWLASDEAIRDTTKITESREGVPTEMSQHQEGGCHCGALRYRVDSPLTDIAHCHCSICRKVSGGLLITWATVPCSAFQWLTGTPQRYDSSASCVRYFCSRCGAHLALTTDLSPETIDITITTLDDPAAVRPDRHIWTVSRLPWLHLDEQLPGEEHESI</sequence>
<dbReference type="AlphaFoldDB" id="A0A1Q9R9F6"/>
<name>A0A1Q9R9F6_PSEPU</name>
<gene>
    <name evidence="6" type="ORF">PSEMO_08860</name>
</gene>
<dbReference type="Gene3D" id="3.90.1590.10">
    <property type="entry name" value="glutathione-dependent formaldehyde- activating enzyme (gfa)"/>
    <property type="match status" value="1"/>
</dbReference>
<evidence type="ECO:0000313" key="7">
    <source>
        <dbReference type="Proteomes" id="UP000186736"/>
    </source>
</evidence>
<feature type="domain" description="CENP-V/GFA" evidence="5">
    <location>
        <begin position="37"/>
        <end position="151"/>
    </location>
</feature>
<reference evidence="6 7" key="1">
    <citation type="submission" date="2016-10" db="EMBL/GenBank/DDBJ databases">
        <title>Genome Sequence of Pseudomonas putida GM4FR.</title>
        <authorList>
            <person name="Poehlein A."/>
            <person name="Wemheuer F."/>
            <person name="Hollensteiner J."/>
            <person name="Wemheuer B."/>
        </authorList>
    </citation>
    <scope>NUCLEOTIDE SEQUENCE [LARGE SCALE GENOMIC DNA]</scope>
    <source>
        <strain evidence="6 7">GM4FR</strain>
    </source>
</reference>
<accession>A0A1Q9R9F6</accession>
<keyword evidence="2" id="KW-0479">Metal-binding</keyword>
<dbReference type="Pfam" id="PF04828">
    <property type="entry name" value="GFA"/>
    <property type="match status" value="1"/>
</dbReference>
<protein>
    <recommendedName>
        <fullName evidence="5">CENP-V/GFA domain-containing protein</fullName>
    </recommendedName>
</protein>
<dbReference type="GO" id="GO:0046872">
    <property type="term" value="F:metal ion binding"/>
    <property type="evidence" value="ECO:0007669"/>
    <property type="project" value="UniProtKB-KW"/>
</dbReference>
<evidence type="ECO:0000313" key="6">
    <source>
        <dbReference type="EMBL" id="OLS64073.1"/>
    </source>
</evidence>
<dbReference type="GO" id="GO:0016846">
    <property type="term" value="F:carbon-sulfur lyase activity"/>
    <property type="evidence" value="ECO:0007669"/>
    <property type="project" value="InterPro"/>
</dbReference>
<dbReference type="Proteomes" id="UP000186736">
    <property type="component" value="Unassembled WGS sequence"/>
</dbReference>
<evidence type="ECO:0000259" key="5">
    <source>
        <dbReference type="PROSITE" id="PS51891"/>
    </source>
</evidence>
<dbReference type="PROSITE" id="PS51891">
    <property type="entry name" value="CENP_V_GFA"/>
    <property type="match status" value="1"/>
</dbReference>
<comment type="similarity">
    <text evidence="1">Belongs to the Gfa family.</text>
</comment>
<keyword evidence="3" id="KW-0862">Zinc</keyword>
<organism evidence="6 7">
    <name type="scientific">Pseudomonas putida</name>
    <name type="common">Arthrobacter siderocapsulatus</name>
    <dbReference type="NCBI Taxonomy" id="303"/>
    <lineage>
        <taxon>Bacteria</taxon>
        <taxon>Pseudomonadati</taxon>
        <taxon>Pseudomonadota</taxon>
        <taxon>Gammaproteobacteria</taxon>
        <taxon>Pseudomonadales</taxon>
        <taxon>Pseudomonadaceae</taxon>
        <taxon>Pseudomonas</taxon>
    </lineage>
</organism>
<dbReference type="EMBL" id="MKZO01000008">
    <property type="protein sequence ID" value="OLS64073.1"/>
    <property type="molecule type" value="Genomic_DNA"/>
</dbReference>
<dbReference type="PANTHER" id="PTHR33337:SF40">
    <property type="entry name" value="CENP-V_GFA DOMAIN-CONTAINING PROTEIN-RELATED"/>
    <property type="match status" value="1"/>
</dbReference>
<evidence type="ECO:0000256" key="4">
    <source>
        <dbReference type="ARBA" id="ARBA00023239"/>
    </source>
</evidence>
<comment type="caution">
    <text evidence="6">The sequence shown here is derived from an EMBL/GenBank/DDBJ whole genome shotgun (WGS) entry which is preliminary data.</text>
</comment>
<dbReference type="InterPro" id="IPR011057">
    <property type="entry name" value="Mss4-like_sf"/>
</dbReference>